<dbReference type="Pfam" id="PF01874">
    <property type="entry name" value="CitG"/>
    <property type="match status" value="1"/>
</dbReference>
<dbReference type="KEGG" id="rub:GBA63_08545"/>
<dbReference type="EMBL" id="CP045119">
    <property type="protein sequence ID" value="QIN82687.1"/>
    <property type="molecule type" value="Genomic_DNA"/>
</dbReference>
<gene>
    <name evidence="1" type="ORF">GBA63_08545</name>
</gene>
<keyword evidence="2" id="KW-1185">Reference proteome</keyword>
<dbReference type="GO" id="GO:0005524">
    <property type="term" value="F:ATP binding"/>
    <property type="evidence" value="ECO:0007669"/>
    <property type="project" value="InterPro"/>
</dbReference>
<dbReference type="Proteomes" id="UP000501452">
    <property type="component" value="Chromosome"/>
</dbReference>
<sequence length="295" mass="30388">MEQPGIPRVPAGLVARSAVGALTLVYSAPTPGAGSRYSDGRVAHEARILSAVAVRDALVSGLEVGETVLQATRAAVAQAGYADVRAAGYLAPLARAALDGVPVRRVLGRLGHDDIVPFARALETAGAGGPLVGALAYAAGAGKEATLRDAMRFVAGRDALAREYARGFEVTRELARPALLSALSRADSVRGALVQAYLEVLSEVPDLDVAAAAGHNEAEDISRMSKGVLKAGGVHSRRGLEGLSNLDGLLRADTRLAPTATEPPVIAAAFLVTLEYGPDSLTHRIRPATGLGRGR</sequence>
<dbReference type="AlphaFoldDB" id="A0A6G8Q8P8"/>
<dbReference type="GO" id="GO:0046917">
    <property type="term" value="F:triphosphoribosyl-dephospho-CoA synthase activity"/>
    <property type="evidence" value="ECO:0007669"/>
    <property type="project" value="InterPro"/>
</dbReference>
<dbReference type="RefSeq" id="WP_166175261.1">
    <property type="nucleotide sequence ID" value="NZ_CP045119.1"/>
</dbReference>
<reference evidence="1 2" key="1">
    <citation type="submission" date="2019-10" db="EMBL/GenBank/DDBJ databases">
        <title>Rubrobacter sp nov SCSIO 52090 isolated from a deep-sea sediment in the South China Sea.</title>
        <authorList>
            <person name="Chen R.W."/>
        </authorList>
    </citation>
    <scope>NUCLEOTIDE SEQUENCE [LARGE SCALE GENOMIC DNA]</scope>
    <source>
        <strain evidence="1 2">SCSIO 52909</strain>
    </source>
</reference>
<evidence type="ECO:0000313" key="1">
    <source>
        <dbReference type="EMBL" id="QIN82687.1"/>
    </source>
</evidence>
<dbReference type="Gene3D" id="1.10.4200.10">
    <property type="entry name" value="Triphosphoribosyl-dephospho-CoA protein"/>
    <property type="match status" value="1"/>
</dbReference>
<dbReference type="InterPro" id="IPR002736">
    <property type="entry name" value="CitG"/>
</dbReference>
<proteinExistence type="predicted"/>
<organism evidence="1 2">
    <name type="scientific">Rubrobacter tropicus</name>
    <dbReference type="NCBI Taxonomy" id="2653851"/>
    <lineage>
        <taxon>Bacteria</taxon>
        <taxon>Bacillati</taxon>
        <taxon>Actinomycetota</taxon>
        <taxon>Rubrobacteria</taxon>
        <taxon>Rubrobacterales</taxon>
        <taxon>Rubrobacteraceae</taxon>
        <taxon>Rubrobacter</taxon>
    </lineage>
</organism>
<name>A0A6G8Q8P8_9ACTN</name>
<evidence type="ECO:0000313" key="2">
    <source>
        <dbReference type="Proteomes" id="UP000501452"/>
    </source>
</evidence>
<protein>
    <submittedName>
        <fullName evidence="1">Uncharacterized protein</fullName>
    </submittedName>
</protein>
<accession>A0A6G8Q8P8</accession>